<gene>
    <name evidence="8" type="ORF">EHS25_000043</name>
</gene>
<evidence type="ECO:0000256" key="1">
    <source>
        <dbReference type="ARBA" id="ARBA00004123"/>
    </source>
</evidence>
<evidence type="ECO:0000313" key="8">
    <source>
        <dbReference type="EMBL" id="RSH94959.1"/>
    </source>
</evidence>
<feature type="compositionally biased region" description="Basic and acidic residues" evidence="6">
    <location>
        <begin position="833"/>
        <end position="884"/>
    </location>
</feature>
<feature type="compositionally biased region" description="Pro residues" evidence="6">
    <location>
        <begin position="65"/>
        <end position="76"/>
    </location>
</feature>
<dbReference type="PROSITE" id="PS00463">
    <property type="entry name" value="ZN2_CY6_FUNGAL_1"/>
    <property type="match status" value="1"/>
</dbReference>
<keyword evidence="9" id="KW-1185">Reference proteome</keyword>
<feature type="compositionally biased region" description="Gly residues" evidence="6">
    <location>
        <begin position="27"/>
        <end position="41"/>
    </location>
</feature>
<evidence type="ECO:0000256" key="5">
    <source>
        <dbReference type="ARBA" id="ARBA00023242"/>
    </source>
</evidence>
<feature type="region of interest" description="Disordered" evidence="6">
    <location>
        <begin position="1"/>
        <end position="131"/>
    </location>
</feature>
<dbReference type="GO" id="GO:0005634">
    <property type="term" value="C:nucleus"/>
    <property type="evidence" value="ECO:0007669"/>
    <property type="project" value="UniProtKB-SubCell"/>
</dbReference>
<organism evidence="8 9">
    <name type="scientific">Saitozyma podzolica</name>
    <dbReference type="NCBI Taxonomy" id="1890683"/>
    <lineage>
        <taxon>Eukaryota</taxon>
        <taxon>Fungi</taxon>
        <taxon>Dikarya</taxon>
        <taxon>Basidiomycota</taxon>
        <taxon>Agaricomycotina</taxon>
        <taxon>Tremellomycetes</taxon>
        <taxon>Tremellales</taxon>
        <taxon>Trimorphomycetaceae</taxon>
        <taxon>Saitozyma</taxon>
    </lineage>
</organism>
<evidence type="ECO:0000259" key="7">
    <source>
        <dbReference type="PROSITE" id="PS50048"/>
    </source>
</evidence>
<feature type="compositionally biased region" description="Polar residues" evidence="6">
    <location>
        <begin position="84"/>
        <end position="93"/>
    </location>
</feature>
<evidence type="ECO:0000256" key="3">
    <source>
        <dbReference type="ARBA" id="ARBA00023015"/>
    </source>
</evidence>
<feature type="compositionally biased region" description="Basic and acidic residues" evidence="6">
    <location>
        <begin position="102"/>
        <end position="123"/>
    </location>
</feature>
<dbReference type="Proteomes" id="UP000279259">
    <property type="component" value="Unassembled WGS sequence"/>
</dbReference>
<dbReference type="InterPro" id="IPR001138">
    <property type="entry name" value="Zn2Cys6_DnaBD"/>
</dbReference>
<sequence>MTTDPTPRTVPTYPSPKSHPNQTSSVPGGGTATNGGLGPGLGPRSAEKPQLPTRPGRSESFSFPAPSPSYSRPPPLRTAHSAVSVHTPSTGYSATLMLRAGSDPERELDERDGAIDEREELTTKGRKRKRLAKACSACHKNKRRCDGFAPCSNCEFSSRPCLYLNAQGEPIPPPRTRDSSAAPNRNGKDDVKQPHTPSDKRGGGGSSEPWSRRDSGPDERRSGVEKRAILDPIEVVERDPALSAELIDNPRITSLTSFSVFFRRAPPFGAMFHPATFQHRLYLNQVSPILLDAIYAFSARLCDNPSFLATLPPNHPPFLRGEAFAERAHSAAERLLKIRRSCIYFALLRQPSLALFYLDISISILRPTSSATLAPPANHLGLSSTEYLTLMECRNRTFWLVVLHDLCAAANGRPRRLMDHEMYNIPLPGGESYWVRWGGAASGAREPARRDGLASGTGTWAGDEGAVGELGHVLRILSIFSDIMAVANNGGAGSTETRQTPAHQHEHALKNWALNLPRHLRFDEINLSAAVAKLSSPLPDVALTGWMYAYMHAVAECGMFYLQAAIAQTPGAPFTAQRQSQAVDNIAVILDALGQRGREGPLLIFPIAVVSNWQDHLRSLPAPPTAQQLLLDDRLAVWWAEVGREWGQERHQLIEQGPYAASGMLTSSVGASAFSSSISSSSHLSTSLRHHRNSTTAASPPGSANHRFSHLLEPSPALGLYHPSSSALSVNGNASANGYANGNGTSPPRAPESAVSTTSSMTLPTPGPFRGQTTLPPLVRPRAVSSVLPFPTSLRSPSPPSSFGRHRHLPSVSALSDKEGLINLPPLHEFRMVHSDRSKERDSDRESDRDRLKGMERDRSRDRLVERERERDSPKYHPYKREKSPAVLLPSSASKNGGGGGSWGEPLGIAALVSAAEREREREIKESAGSAGSRVEVV</sequence>
<keyword evidence="2" id="KW-0479">Metal-binding</keyword>
<dbReference type="InterPro" id="IPR050815">
    <property type="entry name" value="TF_fung"/>
</dbReference>
<dbReference type="PANTHER" id="PTHR47338:SF5">
    <property type="entry name" value="ZN(II)2CYS6 TRANSCRIPTION FACTOR (EUROFUNG)"/>
    <property type="match status" value="1"/>
</dbReference>
<proteinExistence type="predicted"/>
<evidence type="ECO:0000313" key="9">
    <source>
        <dbReference type="Proteomes" id="UP000279259"/>
    </source>
</evidence>
<feature type="region of interest" description="Disordered" evidence="6">
    <location>
        <begin position="685"/>
        <end position="710"/>
    </location>
</feature>
<dbReference type="GO" id="GO:0000981">
    <property type="term" value="F:DNA-binding transcription factor activity, RNA polymerase II-specific"/>
    <property type="evidence" value="ECO:0007669"/>
    <property type="project" value="InterPro"/>
</dbReference>
<feature type="region of interest" description="Disordered" evidence="6">
    <location>
        <begin position="167"/>
        <end position="226"/>
    </location>
</feature>
<feature type="compositionally biased region" description="Polar residues" evidence="6">
    <location>
        <begin position="754"/>
        <end position="763"/>
    </location>
</feature>
<keyword evidence="5" id="KW-0539">Nucleus</keyword>
<dbReference type="Pfam" id="PF00172">
    <property type="entry name" value="Zn_clus"/>
    <property type="match status" value="1"/>
</dbReference>
<protein>
    <recommendedName>
        <fullName evidence="7">Zn(2)-C6 fungal-type domain-containing protein</fullName>
    </recommendedName>
</protein>
<reference evidence="8 9" key="1">
    <citation type="submission" date="2018-11" db="EMBL/GenBank/DDBJ databases">
        <title>Genome sequence of Saitozyma podzolica DSM 27192.</title>
        <authorList>
            <person name="Aliyu H."/>
            <person name="Gorte O."/>
            <person name="Ochsenreither K."/>
        </authorList>
    </citation>
    <scope>NUCLEOTIDE SEQUENCE [LARGE SCALE GENOMIC DNA]</scope>
    <source>
        <strain evidence="8 9">DSM 27192</strain>
    </source>
</reference>
<dbReference type="OrthoDB" id="42561at2759"/>
<dbReference type="SUPFAM" id="SSF57701">
    <property type="entry name" value="Zn2/Cys6 DNA-binding domain"/>
    <property type="match status" value="1"/>
</dbReference>
<dbReference type="SMART" id="SM00066">
    <property type="entry name" value="GAL4"/>
    <property type="match status" value="1"/>
</dbReference>
<feature type="region of interest" description="Disordered" evidence="6">
    <location>
        <begin position="918"/>
        <end position="938"/>
    </location>
</feature>
<feature type="region of interest" description="Disordered" evidence="6">
    <location>
        <begin position="833"/>
        <end position="906"/>
    </location>
</feature>
<evidence type="ECO:0000256" key="6">
    <source>
        <dbReference type="SAM" id="MobiDB-lite"/>
    </source>
</evidence>
<feature type="domain" description="Zn(2)-C6 fungal-type" evidence="7">
    <location>
        <begin position="134"/>
        <end position="163"/>
    </location>
</feature>
<comment type="caution">
    <text evidence="8">The sequence shown here is derived from an EMBL/GenBank/DDBJ whole genome shotgun (WGS) entry which is preliminary data.</text>
</comment>
<feature type="compositionally biased region" description="Basic and acidic residues" evidence="6">
    <location>
        <begin position="210"/>
        <end position="226"/>
    </location>
</feature>
<dbReference type="CDD" id="cd12148">
    <property type="entry name" value="fungal_TF_MHR"/>
    <property type="match status" value="1"/>
</dbReference>
<dbReference type="Gene3D" id="4.10.240.10">
    <property type="entry name" value="Zn(2)-C6 fungal-type DNA-binding domain"/>
    <property type="match status" value="1"/>
</dbReference>
<dbReference type="GO" id="GO:0008270">
    <property type="term" value="F:zinc ion binding"/>
    <property type="evidence" value="ECO:0007669"/>
    <property type="project" value="InterPro"/>
</dbReference>
<dbReference type="CDD" id="cd00067">
    <property type="entry name" value="GAL4"/>
    <property type="match status" value="1"/>
</dbReference>
<comment type="subcellular location">
    <subcellularLocation>
        <location evidence="1">Nucleus</location>
    </subcellularLocation>
</comment>
<keyword evidence="3" id="KW-0805">Transcription regulation</keyword>
<feature type="region of interest" description="Disordered" evidence="6">
    <location>
        <begin position="789"/>
        <end position="808"/>
    </location>
</feature>
<name>A0A427YV89_9TREE</name>
<dbReference type="EMBL" id="RSCD01000001">
    <property type="protein sequence ID" value="RSH94959.1"/>
    <property type="molecule type" value="Genomic_DNA"/>
</dbReference>
<evidence type="ECO:0000256" key="2">
    <source>
        <dbReference type="ARBA" id="ARBA00022723"/>
    </source>
</evidence>
<feature type="region of interest" description="Disordered" evidence="6">
    <location>
        <begin position="738"/>
        <end position="775"/>
    </location>
</feature>
<keyword evidence="4" id="KW-0804">Transcription</keyword>
<feature type="compositionally biased region" description="Basic and acidic residues" evidence="6">
    <location>
        <begin position="186"/>
        <end position="202"/>
    </location>
</feature>
<evidence type="ECO:0000256" key="4">
    <source>
        <dbReference type="ARBA" id="ARBA00023163"/>
    </source>
</evidence>
<dbReference type="STRING" id="1890683.A0A427YV89"/>
<dbReference type="PROSITE" id="PS50048">
    <property type="entry name" value="ZN2_CY6_FUNGAL_2"/>
    <property type="match status" value="1"/>
</dbReference>
<accession>A0A427YV89</accession>
<dbReference type="AlphaFoldDB" id="A0A427YV89"/>
<dbReference type="PANTHER" id="PTHR47338">
    <property type="entry name" value="ZN(II)2CYS6 TRANSCRIPTION FACTOR (EUROFUNG)-RELATED"/>
    <property type="match status" value="1"/>
</dbReference>
<dbReference type="InterPro" id="IPR036864">
    <property type="entry name" value="Zn2-C6_fun-type_DNA-bd_sf"/>
</dbReference>